<feature type="signal peptide" evidence="1">
    <location>
        <begin position="1"/>
        <end position="17"/>
    </location>
</feature>
<reference evidence="4" key="3">
    <citation type="submission" date="2020-10" db="UniProtKB">
        <authorList>
            <consortium name="WormBaseParasite"/>
        </authorList>
    </citation>
    <scope>IDENTIFICATION</scope>
</reference>
<proteinExistence type="predicted"/>
<evidence type="ECO:0000256" key="1">
    <source>
        <dbReference type="SAM" id="SignalP"/>
    </source>
</evidence>
<dbReference type="Proteomes" id="UP000492820">
    <property type="component" value="Unassembled WGS sequence"/>
</dbReference>
<dbReference type="AlphaFoldDB" id="A0A068WN69"/>
<organism evidence="2">
    <name type="scientific">Echinococcus granulosus</name>
    <name type="common">Hydatid tapeworm</name>
    <dbReference type="NCBI Taxonomy" id="6210"/>
    <lineage>
        <taxon>Eukaryota</taxon>
        <taxon>Metazoa</taxon>
        <taxon>Spiralia</taxon>
        <taxon>Lophotrochozoa</taxon>
        <taxon>Platyhelminthes</taxon>
        <taxon>Cestoda</taxon>
        <taxon>Eucestoda</taxon>
        <taxon>Cyclophyllidea</taxon>
        <taxon>Taeniidae</taxon>
        <taxon>Echinococcus</taxon>
        <taxon>Echinococcus granulosus group</taxon>
    </lineage>
</organism>
<accession>A0A068WN69</accession>
<reference evidence="2" key="2">
    <citation type="submission" date="2014-06" db="EMBL/GenBank/DDBJ databases">
        <authorList>
            <person name="Aslett M."/>
        </authorList>
    </citation>
    <scope>NUCLEOTIDE SEQUENCE</scope>
</reference>
<dbReference type="WBParaSite" id="EgrG_000209200">
    <property type="protein sequence ID" value="EgrG_000209200"/>
    <property type="gene ID" value="EgrG_000209200"/>
</dbReference>
<sequence length="83" mass="9281">MLHFALCLCPLPSFRSAIELGTIVPVMSLVCPLSTPMFPSSPPYLCIVYETLLHSPNPYHTCAPPRHPCPSNLDRTRGVKKRY</sequence>
<evidence type="ECO:0000313" key="2">
    <source>
        <dbReference type="EMBL" id="CDS19908.1"/>
    </source>
</evidence>
<reference evidence="2 3" key="1">
    <citation type="journal article" date="2013" name="Nature">
        <title>The genomes of four tapeworm species reveal adaptations to parasitism.</title>
        <authorList>
            <person name="Tsai I.J."/>
            <person name="Zarowiecki M."/>
            <person name="Holroyd N."/>
            <person name="Garciarrubio A."/>
            <person name="Sanchez-Flores A."/>
            <person name="Brooks K.L."/>
            <person name="Tracey A."/>
            <person name="Bobes R.J."/>
            <person name="Fragoso G."/>
            <person name="Sciutto E."/>
            <person name="Aslett M."/>
            <person name="Beasley H."/>
            <person name="Bennett H.M."/>
            <person name="Cai J."/>
            <person name="Camicia F."/>
            <person name="Clark R."/>
            <person name="Cucher M."/>
            <person name="De Silva N."/>
            <person name="Day T.A."/>
            <person name="Deplazes P."/>
            <person name="Estrada K."/>
            <person name="Fernandez C."/>
            <person name="Holland P.W."/>
            <person name="Hou J."/>
            <person name="Hu S."/>
            <person name="Huckvale T."/>
            <person name="Hung S.S."/>
            <person name="Kamenetzky L."/>
            <person name="Keane J.A."/>
            <person name="Kiss F."/>
            <person name="Koziol U."/>
            <person name="Lambert O."/>
            <person name="Liu K."/>
            <person name="Luo X."/>
            <person name="Luo Y."/>
            <person name="Macchiaroli N."/>
            <person name="Nichol S."/>
            <person name="Paps J."/>
            <person name="Parkinson J."/>
            <person name="Pouchkina-Stantcheva N."/>
            <person name="Riddiford N."/>
            <person name="Rosenzvit M."/>
            <person name="Salinas G."/>
            <person name="Wasmuth J.D."/>
            <person name="Zamanian M."/>
            <person name="Zheng Y."/>
            <person name="Cai X."/>
            <person name="Soberon X."/>
            <person name="Olson P.D."/>
            <person name="Laclette J.P."/>
            <person name="Brehm K."/>
            <person name="Berriman M."/>
            <person name="Garciarrubio A."/>
            <person name="Bobes R.J."/>
            <person name="Fragoso G."/>
            <person name="Sanchez-Flores A."/>
            <person name="Estrada K."/>
            <person name="Cevallos M.A."/>
            <person name="Morett E."/>
            <person name="Gonzalez V."/>
            <person name="Portillo T."/>
            <person name="Ochoa-Leyva A."/>
            <person name="Jose M.V."/>
            <person name="Sciutto E."/>
            <person name="Landa A."/>
            <person name="Jimenez L."/>
            <person name="Valdes V."/>
            <person name="Carrero J.C."/>
            <person name="Larralde C."/>
            <person name="Morales-Montor J."/>
            <person name="Limon-Lason J."/>
            <person name="Soberon X."/>
            <person name="Laclette J.P."/>
        </authorList>
    </citation>
    <scope>NUCLEOTIDE SEQUENCE [LARGE SCALE GENOMIC DNA]</scope>
</reference>
<evidence type="ECO:0000313" key="3">
    <source>
        <dbReference type="Proteomes" id="UP000492820"/>
    </source>
</evidence>
<name>A0A068WN69_ECHGR</name>
<dbReference type="EMBL" id="LK028580">
    <property type="protein sequence ID" value="CDS19908.1"/>
    <property type="molecule type" value="Genomic_DNA"/>
</dbReference>
<evidence type="ECO:0000313" key="4">
    <source>
        <dbReference type="WBParaSite" id="EgrG_000209200"/>
    </source>
</evidence>
<feature type="chain" id="PRO_5041036082" evidence="1">
    <location>
        <begin position="18"/>
        <end position="83"/>
    </location>
</feature>
<protein>
    <submittedName>
        <fullName evidence="4">Secreted protein</fullName>
    </submittedName>
</protein>
<keyword evidence="1" id="KW-0732">Signal</keyword>
<gene>
    <name evidence="2" type="ORF">EgrG_000209200</name>
</gene>